<dbReference type="Proteomes" id="UP001183176">
    <property type="component" value="Unassembled WGS sequence"/>
</dbReference>
<reference evidence="2" key="1">
    <citation type="submission" date="2023-07" db="EMBL/GenBank/DDBJ databases">
        <title>30 novel species of actinomycetes from the DSMZ collection.</title>
        <authorList>
            <person name="Nouioui I."/>
        </authorList>
    </citation>
    <scope>NUCLEOTIDE SEQUENCE [LARGE SCALE GENOMIC DNA]</scope>
    <source>
        <strain evidence="2">DSM 44399</strain>
    </source>
</reference>
<protein>
    <submittedName>
        <fullName evidence="1">Uncharacterized protein</fullName>
    </submittedName>
</protein>
<proteinExistence type="predicted"/>
<organism evidence="1 2">
    <name type="scientific">Jatrophihabitans lederbergiae</name>
    <dbReference type="NCBI Taxonomy" id="3075547"/>
    <lineage>
        <taxon>Bacteria</taxon>
        <taxon>Bacillati</taxon>
        <taxon>Actinomycetota</taxon>
        <taxon>Actinomycetes</taxon>
        <taxon>Jatrophihabitantales</taxon>
        <taxon>Jatrophihabitantaceae</taxon>
        <taxon>Jatrophihabitans</taxon>
    </lineage>
</organism>
<gene>
    <name evidence="1" type="ORF">RM423_08075</name>
</gene>
<dbReference type="EMBL" id="JAVREH010000007">
    <property type="protein sequence ID" value="MDT0261351.1"/>
    <property type="molecule type" value="Genomic_DNA"/>
</dbReference>
<comment type="caution">
    <text evidence="1">The sequence shown here is derived from an EMBL/GenBank/DDBJ whole genome shotgun (WGS) entry which is preliminary data.</text>
</comment>
<name>A0ABU2J9C7_9ACTN</name>
<sequence>MLTAQDTVFLAWCRITGNDPADFGEDERDAFRARPQVGELSRTSYAILLHAGITAGRPGSLPLERWLSAVRGVELAAA</sequence>
<accession>A0ABU2J9C7</accession>
<evidence type="ECO:0000313" key="2">
    <source>
        <dbReference type="Proteomes" id="UP001183176"/>
    </source>
</evidence>
<keyword evidence="2" id="KW-1185">Reference proteome</keyword>
<dbReference type="RefSeq" id="WP_311422507.1">
    <property type="nucleotide sequence ID" value="NZ_JAVREH010000007.1"/>
</dbReference>
<evidence type="ECO:0000313" key="1">
    <source>
        <dbReference type="EMBL" id="MDT0261351.1"/>
    </source>
</evidence>